<reference evidence="3 4" key="1">
    <citation type="submission" date="2021-03" db="EMBL/GenBank/DDBJ databases">
        <title>Lysobacter sp. nov. isolated from soil of gangwondo yeongwol, south Korea.</title>
        <authorList>
            <person name="Kim K.R."/>
            <person name="Kim K.H."/>
            <person name="Jeon C.O."/>
        </authorList>
    </citation>
    <scope>NUCLEOTIDE SEQUENCE [LARGE SCALE GENOMIC DNA]</scope>
    <source>
        <strain evidence="3 4">R19</strain>
    </source>
</reference>
<evidence type="ECO:0000313" key="4">
    <source>
        <dbReference type="Proteomes" id="UP000639274"/>
    </source>
</evidence>
<evidence type="ECO:0000256" key="1">
    <source>
        <dbReference type="SAM" id="Phobius"/>
    </source>
</evidence>
<feature type="signal peptide" evidence="2">
    <location>
        <begin position="1"/>
        <end position="23"/>
    </location>
</feature>
<evidence type="ECO:0000256" key="2">
    <source>
        <dbReference type="SAM" id="SignalP"/>
    </source>
</evidence>
<proteinExistence type="predicted"/>
<dbReference type="KEGG" id="lsf:I8J32_013290"/>
<feature type="transmembrane region" description="Helical" evidence="1">
    <location>
        <begin position="280"/>
        <end position="299"/>
    </location>
</feature>
<feature type="transmembrane region" description="Helical" evidence="1">
    <location>
        <begin position="227"/>
        <end position="249"/>
    </location>
</feature>
<keyword evidence="4" id="KW-1185">Reference proteome</keyword>
<protein>
    <submittedName>
        <fullName evidence="3">HupE/UreJ family protein</fullName>
    </submittedName>
</protein>
<feature type="transmembrane region" description="Helical" evidence="1">
    <location>
        <begin position="190"/>
        <end position="207"/>
    </location>
</feature>
<keyword evidence="1" id="KW-0812">Transmembrane</keyword>
<evidence type="ECO:0000313" key="3">
    <source>
        <dbReference type="EMBL" id="QSX77705.1"/>
    </source>
</evidence>
<dbReference type="RefSeq" id="WP_200616426.1">
    <property type="nucleotide sequence ID" value="NZ_CP071518.1"/>
</dbReference>
<feature type="transmembrane region" description="Helical" evidence="1">
    <location>
        <begin position="255"/>
        <end position="273"/>
    </location>
</feature>
<dbReference type="InterPro" id="IPR018247">
    <property type="entry name" value="EF_Hand_1_Ca_BS"/>
</dbReference>
<feature type="transmembrane region" description="Helical" evidence="1">
    <location>
        <begin position="343"/>
        <end position="365"/>
    </location>
</feature>
<organism evidence="3 4">
    <name type="scientific">Agrilutibacter solisilvae</name>
    <dbReference type="NCBI Taxonomy" id="2763317"/>
    <lineage>
        <taxon>Bacteria</taxon>
        <taxon>Pseudomonadati</taxon>
        <taxon>Pseudomonadota</taxon>
        <taxon>Gammaproteobacteria</taxon>
        <taxon>Lysobacterales</taxon>
        <taxon>Lysobacteraceae</taxon>
        <taxon>Agrilutibacter</taxon>
    </lineage>
</organism>
<feature type="chain" id="PRO_5037239483" evidence="2">
    <location>
        <begin position="24"/>
        <end position="369"/>
    </location>
</feature>
<dbReference type="Pfam" id="PF13795">
    <property type="entry name" value="HupE_UreJ_2"/>
    <property type="match status" value="1"/>
</dbReference>
<dbReference type="PROSITE" id="PS00018">
    <property type="entry name" value="EF_HAND_1"/>
    <property type="match status" value="1"/>
</dbReference>
<keyword evidence="1" id="KW-0472">Membrane</keyword>
<dbReference type="EMBL" id="CP071518">
    <property type="protein sequence ID" value="QSX77705.1"/>
    <property type="molecule type" value="Genomic_DNA"/>
</dbReference>
<dbReference type="Proteomes" id="UP000639274">
    <property type="component" value="Chromosome"/>
</dbReference>
<dbReference type="InterPro" id="IPR032809">
    <property type="entry name" value="Put_HupE_UreJ"/>
</dbReference>
<name>A0A974XZA7_9GAMM</name>
<feature type="transmembrane region" description="Helical" evidence="1">
    <location>
        <begin position="311"/>
        <end position="336"/>
    </location>
</feature>
<sequence>MNRVRAALLFLTLLPLLAGPAFAHSLSVAHVDIDARHAGDVAMELDLSLRDVALALPLDGDGDDQVTWQEVQDQRAALHAMVLAEVGLATSAGPCALSPGPLAVRRYDDGVYVVVRLRGPCPARTGWQLRYGLLFDQDPKHRALVTLHQGRQALAAVADASSRRLSLGSTGRMDFFLGFLRQGVAHILDGYDHLAFLLSLLLPAMLVRAQGRWHVTGHWRDGLAQTLGIVTAFTAAHSITLTLAALAWVTPSSHWVEAAIAASVLLAALNNVWPLITRKLWMVAFSFGLIHGFGFAGALGEAGLPTHARLAPLAGFNLGVEIGQLAVVVVLCPLLWALATRHWYVRTVMPALSVAIAGLAGWWLWERLV</sequence>
<dbReference type="AlphaFoldDB" id="A0A974XZA7"/>
<gene>
    <name evidence="3" type="ORF">I8J32_013290</name>
</gene>
<keyword evidence="2" id="KW-0732">Signal</keyword>
<keyword evidence="1" id="KW-1133">Transmembrane helix</keyword>
<accession>A0A974XZA7</accession>